<dbReference type="RefSeq" id="WP_147718374.1">
    <property type="nucleotide sequence ID" value="NZ_SAYE01000015.1"/>
</dbReference>
<name>A0A5C8FFM2_9SPIR</name>
<sequence>MKSKQIIIMLLSFIILFAISCKNDDKTGGGGDVVQGYTHSNHPPIGSYVSVYPDAHGGFVTNINETATVKIVNGNCNITGKASLVSGQGSLDYNITVTSWYTHPNISYLNRAGTLGGVYGEATITEPASSTLDYFNVEYDTTSQSISVSLRTTPASGDQYYSASDLKRVE</sequence>
<dbReference type="PROSITE" id="PS51257">
    <property type="entry name" value="PROKAR_LIPOPROTEIN"/>
    <property type="match status" value="1"/>
</dbReference>
<organism evidence="2 3">
    <name type="scientific">Brachyspira aalborgi</name>
    <dbReference type="NCBI Taxonomy" id="29522"/>
    <lineage>
        <taxon>Bacteria</taxon>
        <taxon>Pseudomonadati</taxon>
        <taxon>Spirochaetota</taxon>
        <taxon>Spirochaetia</taxon>
        <taxon>Brachyspirales</taxon>
        <taxon>Brachyspiraceae</taxon>
        <taxon>Brachyspira</taxon>
    </lineage>
</organism>
<keyword evidence="1" id="KW-0732">Signal</keyword>
<evidence type="ECO:0008006" key="4">
    <source>
        <dbReference type="Google" id="ProtNLM"/>
    </source>
</evidence>
<comment type="caution">
    <text evidence="2">The sequence shown here is derived from an EMBL/GenBank/DDBJ whole genome shotgun (WGS) entry which is preliminary data.</text>
</comment>
<reference evidence="2 3" key="1">
    <citation type="journal article" date="1992" name="Lakartidningen">
        <title>[Penicillin V and not amoxicillin is the first choice preparation in acute otitis].</title>
        <authorList>
            <person name="Kamme C."/>
            <person name="Lundgren K."/>
            <person name="Prellner K."/>
        </authorList>
    </citation>
    <scope>NUCLEOTIDE SEQUENCE [LARGE SCALE GENOMIC DNA]</scope>
    <source>
        <strain evidence="2 3">PC3939II</strain>
    </source>
</reference>
<evidence type="ECO:0000313" key="2">
    <source>
        <dbReference type="EMBL" id="TXJ49015.1"/>
    </source>
</evidence>
<accession>A0A5C8FFM2</accession>
<evidence type="ECO:0000313" key="3">
    <source>
        <dbReference type="Proteomes" id="UP000322307"/>
    </source>
</evidence>
<dbReference type="EMBL" id="SAYE01000015">
    <property type="protein sequence ID" value="TXJ49015.1"/>
    <property type="molecule type" value="Genomic_DNA"/>
</dbReference>
<dbReference type="Proteomes" id="UP000322307">
    <property type="component" value="Unassembled WGS sequence"/>
</dbReference>
<gene>
    <name evidence="2" type="ORF">EPJ84_08485</name>
</gene>
<feature type="signal peptide" evidence="1">
    <location>
        <begin position="1"/>
        <end position="23"/>
    </location>
</feature>
<dbReference type="AlphaFoldDB" id="A0A5C8FFM2"/>
<evidence type="ECO:0000256" key="1">
    <source>
        <dbReference type="SAM" id="SignalP"/>
    </source>
</evidence>
<feature type="chain" id="PRO_5023049880" description="Lipocalin-like domain-containing protein" evidence="1">
    <location>
        <begin position="24"/>
        <end position="170"/>
    </location>
</feature>
<protein>
    <recommendedName>
        <fullName evidence="4">Lipocalin-like domain-containing protein</fullName>
    </recommendedName>
</protein>
<proteinExistence type="predicted"/>